<feature type="region of interest" description="Disordered" evidence="3">
    <location>
        <begin position="1"/>
        <end position="23"/>
    </location>
</feature>
<dbReference type="GeneID" id="94842191"/>
<dbReference type="VEuPathDB" id="TrichDB:TRFO_30664"/>
<name>A0A1J4JT57_9EUKA</name>
<dbReference type="RefSeq" id="XP_068355387.1">
    <property type="nucleotide sequence ID" value="XM_068507487.1"/>
</dbReference>
<dbReference type="InterPro" id="IPR042099">
    <property type="entry name" value="ANL_N_sf"/>
</dbReference>
<dbReference type="PANTHER" id="PTHR43272:SF33">
    <property type="entry name" value="AMP-BINDING DOMAIN-CONTAINING PROTEIN-RELATED"/>
    <property type="match status" value="1"/>
</dbReference>
<dbReference type="PROSITE" id="PS00455">
    <property type="entry name" value="AMP_BINDING"/>
    <property type="match status" value="1"/>
</dbReference>
<sequence length="661" mass="73638">MGQVQSTEILPRSVPTDTPVNPGESPVYRNIHLFLENGGDFIATFRSQPESCTPLDVLKTSSIKWPDQDCTGMRQIYEDGTAGEYQWWSYKKFYESCLTMGRGMLQLGLKRGDKVGIFSNNSRYWQLVAFGAYSVGLIVVPVYDSLGKDAAEYIVDHAEVKVIFCNTFKYPSAVSLIPQLHTLEKIVLMAEYIPKEPECSLPTMTVSDVLKMGEGSTEENNFGQPDETAIIMYTSGSTGKPKGCVLTHRNIVAGATGLASVNTSLTTKDTHMSFLPLAHIYAMCVELIMFAQGVRVGYARGTVKDLVDDIKALQPTVLIAVPRILNKVSEVMKAKIEEKPAPLRKFIKWAFAEKIKAMKANRGHSLLLDSIIFANFREALGGRLRVIVSGGAPILQEIFEFFCAAVTPNIVQGYGMTEISSSIAVQEMPAWNPATVGPVTLSTEFKLRPVEGTDYDPLAEVPTGELLVRGPTVFQGYYKAPELTKEAFVDGDWFATGDIVKLTPEKHIQIIDRAKQLVKLSQGEYLSMTTLNETYAMADILSFIYVYANPNYDQPIAVCIPLPDKIKEWQANSDISDLTTDRGVHKEILQSLEKVFVERKLRGFERIKYIIVDTFEPTIENGLLTPSMKPNLAALRKRYEPQLLDLYQMIAEKRIPDLTAK</sequence>
<dbReference type="AlphaFoldDB" id="A0A1J4JT57"/>
<accession>A0A1J4JT57</accession>
<protein>
    <submittedName>
        <fullName evidence="5">AMP-binding enzyme protein</fullName>
    </submittedName>
</protein>
<evidence type="ECO:0000259" key="4">
    <source>
        <dbReference type="Pfam" id="PF00501"/>
    </source>
</evidence>
<dbReference type="GO" id="GO:0016020">
    <property type="term" value="C:membrane"/>
    <property type="evidence" value="ECO:0007669"/>
    <property type="project" value="TreeGrafter"/>
</dbReference>
<reference evidence="5" key="1">
    <citation type="submission" date="2016-10" db="EMBL/GenBank/DDBJ databases">
        <authorList>
            <person name="Benchimol M."/>
            <person name="Almeida L.G."/>
            <person name="Vasconcelos A.T."/>
            <person name="Perreira-Neves A."/>
            <person name="Rosa I.A."/>
            <person name="Tasca T."/>
            <person name="Bogo M.R."/>
            <person name="de Souza W."/>
        </authorList>
    </citation>
    <scope>NUCLEOTIDE SEQUENCE [LARGE SCALE GENOMIC DNA]</scope>
    <source>
        <strain evidence="5">K</strain>
    </source>
</reference>
<feature type="domain" description="AMP-dependent synthetase/ligase" evidence="4">
    <location>
        <begin position="79"/>
        <end position="478"/>
    </location>
</feature>
<evidence type="ECO:0000313" key="5">
    <source>
        <dbReference type="EMBL" id="OHT02251.1"/>
    </source>
</evidence>
<dbReference type="Gene3D" id="3.40.50.12780">
    <property type="entry name" value="N-terminal domain of ligase-like"/>
    <property type="match status" value="1"/>
</dbReference>
<dbReference type="EMBL" id="MLAK01000874">
    <property type="protein sequence ID" value="OHT02251.1"/>
    <property type="molecule type" value="Genomic_DNA"/>
</dbReference>
<comment type="caution">
    <text evidence="5">The sequence shown here is derived from an EMBL/GenBank/DDBJ whole genome shotgun (WGS) entry which is preliminary data.</text>
</comment>
<dbReference type="GO" id="GO:0005524">
    <property type="term" value="F:ATP binding"/>
    <property type="evidence" value="ECO:0007669"/>
    <property type="project" value="UniProtKB-KW"/>
</dbReference>
<dbReference type="InterPro" id="IPR000873">
    <property type="entry name" value="AMP-dep_synth/lig_dom"/>
</dbReference>
<dbReference type="GO" id="GO:0004467">
    <property type="term" value="F:long-chain fatty acid-CoA ligase activity"/>
    <property type="evidence" value="ECO:0007669"/>
    <property type="project" value="TreeGrafter"/>
</dbReference>
<keyword evidence="2" id="KW-0067">ATP-binding</keyword>
<dbReference type="InterPro" id="IPR020845">
    <property type="entry name" value="AMP-binding_CS"/>
</dbReference>
<gene>
    <name evidence="5" type="ORF">TRFO_30664</name>
</gene>
<dbReference type="GO" id="GO:0005783">
    <property type="term" value="C:endoplasmic reticulum"/>
    <property type="evidence" value="ECO:0007669"/>
    <property type="project" value="TreeGrafter"/>
</dbReference>
<keyword evidence="6" id="KW-1185">Reference proteome</keyword>
<evidence type="ECO:0000256" key="1">
    <source>
        <dbReference type="ARBA" id="ARBA00022741"/>
    </source>
</evidence>
<dbReference type="SUPFAM" id="SSF56801">
    <property type="entry name" value="Acetyl-CoA synthetase-like"/>
    <property type="match status" value="1"/>
</dbReference>
<dbReference type="Pfam" id="PF00501">
    <property type="entry name" value="AMP-binding"/>
    <property type="match status" value="1"/>
</dbReference>
<proteinExistence type="predicted"/>
<dbReference type="PANTHER" id="PTHR43272">
    <property type="entry name" value="LONG-CHAIN-FATTY-ACID--COA LIGASE"/>
    <property type="match status" value="1"/>
</dbReference>
<organism evidence="5 6">
    <name type="scientific">Tritrichomonas foetus</name>
    <dbReference type="NCBI Taxonomy" id="1144522"/>
    <lineage>
        <taxon>Eukaryota</taxon>
        <taxon>Metamonada</taxon>
        <taxon>Parabasalia</taxon>
        <taxon>Tritrichomonadida</taxon>
        <taxon>Tritrichomonadidae</taxon>
        <taxon>Tritrichomonas</taxon>
    </lineage>
</organism>
<evidence type="ECO:0000256" key="3">
    <source>
        <dbReference type="SAM" id="MobiDB-lite"/>
    </source>
</evidence>
<evidence type="ECO:0000256" key="2">
    <source>
        <dbReference type="ARBA" id="ARBA00022840"/>
    </source>
</evidence>
<keyword evidence="1" id="KW-0547">Nucleotide-binding</keyword>
<dbReference type="OrthoDB" id="1700726at2759"/>
<evidence type="ECO:0000313" key="6">
    <source>
        <dbReference type="Proteomes" id="UP000179807"/>
    </source>
</evidence>
<dbReference type="Proteomes" id="UP000179807">
    <property type="component" value="Unassembled WGS sequence"/>
</dbReference>